<dbReference type="GO" id="GO:0006310">
    <property type="term" value="P:DNA recombination"/>
    <property type="evidence" value="ECO:0007669"/>
    <property type="project" value="InterPro"/>
</dbReference>
<dbReference type="AlphaFoldDB" id="A0A7C5T0P3"/>
<gene>
    <name evidence="1" type="ORF">ENN04_07010</name>
</gene>
<name>A0A7C5T0P3_9AQUI</name>
<comment type="caution">
    <text evidence="1">The sequence shown here is derived from an EMBL/GenBank/DDBJ whole genome shotgun (WGS) entry which is preliminary data.</text>
</comment>
<dbReference type="GO" id="GO:0006302">
    <property type="term" value="P:double-strand break repair"/>
    <property type="evidence" value="ECO:0007669"/>
    <property type="project" value="TreeGrafter"/>
</dbReference>
<evidence type="ECO:0000313" key="1">
    <source>
        <dbReference type="EMBL" id="HHO74362.1"/>
    </source>
</evidence>
<dbReference type="EMBL" id="DSAC01000087">
    <property type="protein sequence ID" value="HHO74362.1"/>
    <property type="molecule type" value="Genomic_DNA"/>
</dbReference>
<dbReference type="InterPro" id="IPR003717">
    <property type="entry name" value="RecO"/>
</dbReference>
<dbReference type="PANTHER" id="PTHR33991">
    <property type="entry name" value="DNA REPAIR PROTEIN RECO"/>
    <property type="match status" value="1"/>
</dbReference>
<proteinExistence type="predicted"/>
<dbReference type="GO" id="GO:0043590">
    <property type="term" value="C:bacterial nucleoid"/>
    <property type="evidence" value="ECO:0007669"/>
    <property type="project" value="TreeGrafter"/>
</dbReference>
<reference evidence="1" key="1">
    <citation type="journal article" date="2020" name="mSystems">
        <title>Genome- and Community-Level Interaction Insights into Carbon Utilization and Element Cycling Functions of Hydrothermarchaeota in Hydrothermal Sediment.</title>
        <authorList>
            <person name="Zhou Z."/>
            <person name="Liu Y."/>
            <person name="Xu W."/>
            <person name="Pan J."/>
            <person name="Luo Z.H."/>
            <person name="Li M."/>
        </authorList>
    </citation>
    <scope>NUCLEOTIDE SEQUENCE [LARGE SCALE GENOMIC DNA]</scope>
    <source>
        <strain evidence="1">SpSt-114</strain>
    </source>
</reference>
<sequence>MSAKAKVIVIKKFLVGEWDLLAYAYGTVGRCKIFVKRGFHPEESYCGFFEPFNLLTIDYHQSGDLLILNDLVSAKLYSYLALKSYDRFLWMSKVLQTILRWVAYYDSSIFKLLQSFLLLDVKNHNVFDIKLKVSLIKAMGIYRKVEDSSLASIIEKIDQENSLDRLERLRLSEKIYRSINEILEDILKGTLD</sequence>
<protein>
    <recommendedName>
        <fullName evidence="2">DNA repair protein RecO</fullName>
    </recommendedName>
</protein>
<dbReference type="PANTHER" id="PTHR33991:SF1">
    <property type="entry name" value="DNA REPAIR PROTEIN RECO"/>
    <property type="match status" value="1"/>
</dbReference>
<evidence type="ECO:0008006" key="2">
    <source>
        <dbReference type="Google" id="ProtNLM"/>
    </source>
</evidence>
<accession>A0A7C5T0P3</accession>
<organism evidence="1">
    <name type="scientific">Thermocrinis ruber</name>
    <dbReference type="NCBI Taxonomy" id="75906"/>
    <lineage>
        <taxon>Bacteria</taxon>
        <taxon>Pseudomonadati</taxon>
        <taxon>Aquificota</taxon>
        <taxon>Aquificia</taxon>
        <taxon>Aquificales</taxon>
        <taxon>Aquificaceae</taxon>
        <taxon>Thermocrinis</taxon>
    </lineage>
</organism>